<dbReference type="OrthoDB" id="1096251at2"/>
<dbReference type="SUPFAM" id="SSF53756">
    <property type="entry name" value="UDP-Glycosyltransferase/glycogen phosphorylase"/>
    <property type="match status" value="1"/>
</dbReference>
<dbReference type="EMBL" id="FQTV01000003">
    <property type="protein sequence ID" value="SHE81050.1"/>
    <property type="molecule type" value="Genomic_DNA"/>
</dbReference>
<evidence type="ECO:0000256" key="1">
    <source>
        <dbReference type="ARBA" id="ARBA00022676"/>
    </source>
</evidence>
<dbReference type="PANTHER" id="PTHR12526:SF629">
    <property type="entry name" value="TEICHURONIC ACID BIOSYNTHESIS GLYCOSYLTRANSFERASE TUAH-RELATED"/>
    <property type="match status" value="1"/>
</dbReference>
<dbReference type="RefSeq" id="WP_073399381.1">
    <property type="nucleotide sequence ID" value="NZ_FQTV01000003.1"/>
</dbReference>
<dbReference type="STRING" id="1297750.SAMN05444405_10392"/>
<evidence type="ECO:0000313" key="6">
    <source>
        <dbReference type="Proteomes" id="UP000184509"/>
    </source>
</evidence>
<organism evidence="5 6">
    <name type="scientific">Bacteroides luti</name>
    <dbReference type="NCBI Taxonomy" id="1297750"/>
    <lineage>
        <taxon>Bacteria</taxon>
        <taxon>Pseudomonadati</taxon>
        <taxon>Bacteroidota</taxon>
        <taxon>Bacteroidia</taxon>
        <taxon>Bacteroidales</taxon>
        <taxon>Bacteroidaceae</taxon>
        <taxon>Bacteroides</taxon>
    </lineage>
</organism>
<gene>
    <name evidence="5" type="ORF">SAMN05444405_10392</name>
</gene>
<dbReference type="AlphaFoldDB" id="A0A1M4WIS4"/>
<evidence type="ECO:0000259" key="4">
    <source>
        <dbReference type="Pfam" id="PF13439"/>
    </source>
</evidence>
<proteinExistence type="predicted"/>
<dbReference type="Gene3D" id="3.40.50.2000">
    <property type="entry name" value="Glycogen Phosphorylase B"/>
    <property type="match status" value="2"/>
</dbReference>
<dbReference type="PANTHER" id="PTHR12526">
    <property type="entry name" value="GLYCOSYLTRANSFERASE"/>
    <property type="match status" value="1"/>
</dbReference>
<sequence length="374" mass="42118">MIVLHLVKTSVGATWALRQMIELVKLGVEVHVALPLDGYLISRYKANGIYVHGLNYSIRGLVQTAINLRKIVKDVKPDIIHSHFVLTTLVMRISLRNMNIPRIFQIPGPLHLENKFFKFIDIYSANKYDYWVGSCNWTNATYESAGISKNRLYLSYYGTDILNKKYENNKLIRTELGIKNDDILVGMIAFMYAPKYFLGQKRGLKGHEDFIDAISLVSKKHPNVHGVCVGGAWGNAINYEQIVINYAKKRTKNIHFLGTRTNVPELYQDLFCVVHPSHSENLGGAGESLLLGIPTIATNIGGFPDIVVNEKTGLLVPPKQPKELAKAINAIIEGKYNLKKISENGKKLVSEMLDVKNTAKTMFDIYHSIMMKNV</sequence>
<dbReference type="Pfam" id="PF13439">
    <property type="entry name" value="Glyco_transf_4"/>
    <property type="match status" value="1"/>
</dbReference>
<dbReference type="InterPro" id="IPR028098">
    <property type="entry name" value="Glyco_trans_4-like_N"/>
</dbReference>
<dbReference type="Pfam" id="PF00534">
    <property type="entry name" value="Glycos_transf_1"/>
    <property type="match status" value="1"/>
</dbReference>
<dbReference type="InterPro" id="IPR001296">
    <property type="entry name" value="Glyco_trans_1"/>
</dbReference>
<feature type="domain" description="Glycosyl transferase family 1" evidence="3">
    <location>
        <begin position="197"/>
        <end position="347"/>
    </location>
</feature>
<keyword evidence="6" id="KW-1185">Reference proteome</keyword>
<evidence type="ECO:0000259" key="3">
    <source>
        <dbReference type="Pfam" id="PF00534"/>
    </source>
</evidence>
<dbReference type="Proteomes" id="UP000184509">
    <property type="component" value="Unassembled WGS sequence"/>
</dbReference>
<accession>A0A1M4WIS4</accession>
<keyword evidence="2 5" id="KW-0808">Transferase</keyword>
<evidence type="ECO:0000256" key="2">
    <source>
        <dbReference type="ARBA" id="ARBA00022679"/>
    </source>
</evidence>
<dbReference type="GO" id="GO:0016757">
    <property type="term" value="F:glycosyltransferase activity"/>
    <property type="evidence" value="ECO:0007669"/>
    <property type="project" value="UniProtKB-KW"/>
</dbReference>
<feature type="domain" description="Glycosyltransferase subfamily 4-like N-terminal" evidence="4">
    <location>
        <begin position="18"/>
        <end position="160"/>
    </location>
</feature>
<protein>
    <submittedName>
        <fullName evidence="5">Glycosyltransferase involved in cell wall bisynthesis</fullName>
    </submittedName>
</protein>
<keyword evidence="1" id="KW-0328">Glycosyltransferase</keyword>
<reference evidence="5 6" key="1">
    <citation type="submission" date="2016-11" db="EMBL/GenBank/DDBJ databases">
        <authorList>
            <person name="Jaros S."/>
            <person name="Januszkiewicz K."/>
            <person name="Wedrychowicz H."/>
        </authorList>
    </citation>
    <scope>NUCLEOTIDE SEQUENCE [LARGE SCALE GENOMIC DNA]</scope>
    <source>
        <strain evidence="5 6">DSM 26991</strain>
    </source>
</reference>
<evidence type="ECO:0000313" key="5">
    <source>
        <dbReference type="EMBL" id="SHE81050.1"/>
    </source>
</evidence>
<name>A0A1M4WIS4_9BACE</name>